<evidence type="ECO:0000256" key="12">
    <source>
        <dbReference type="RuleBase" id="RU000363"/>
    </source>
</evidence>
<comment type="similarity">
    <text evidence="2 12">Belongs to the short-chain dehydrogenases/reductases (SDR) family.</text>
</comment>
<dbReference type="Pfam" id="PF00106">
    <property type="entry name" value="adh_short"/>
    <property type="match status" value="1"/>
</dbReference>
<dbReference type="PRINTS" id="PR00081">
    <property type="entry name" value="GDHRDH"/>
</dbReference>
<dbReference type="Proteomes" id="UP000799302">
    <property type="component" value="Unassembled WGS sequence"/>
</dbReference>
<dbReference type="PANTHER" id="PTHR24322:SF736">
    <property type="entry name" value="RETINOL DEHYDROGENASE 10"/>
    <property type="match status" value="1"/>
</dbReference>
<dbReference type="OrthoDB" id="10253736at2759"/>
<evidence type="ECO:0000256" key="8">
    <source>
        <dbReference type="ARBA" id="ARBA00023136"/>
    </source>
</evidence>
<keyword evidence="7" id="KW-0443">Lipid metabolism</keyword>
<dbReference type="SUPFAM" id="SSF51735">
    <property type="entry name" value="NAD(P)-binding Rossmann-fold domains"/>
    <property type="match status" value="1"/>
</dbReference>
<dbReference type="EMBL" id="MU004230">
    <property type="protein sequence ID" value="KAF2675027.1"/>
    <property type="molecule type" value="Genomic_DNA"/>
</dbReference>
<protein>
    <recommendedName>
        <fullName evidence="10">Short-chain dehydrogenase/reductase 3</fullName>
    </recommendedName>
    <alternativeName>
        <fullName evidence="11">Retinal short-chain dehydrogenase/reductase 1</fullName>
    </alternativeName>
</protein>
<dbReference type="PRINTS" id="PR00080">
    <property type="entry name" value="SDRFAMILY"/>
</dbReference>
<sequence length="341" mass="37280">MSLTSLRPNALVTISAPLLYLLTRASPAVQEKIVQYLPKNVSKAKLVKALTWALIAGLGGQVNSWLNAWAQNNWLFSGRSKFGENGWDKEIAIVTGGSSGMGNLTARGLAAKGIKVCILDIIEPSEEVENIQYFKCDVTSRDNVFEVAEAVKSFFGPPTILINNAGIAHAHTILEATPEYLHKLFDVNVISYFYTIQAFLPDMIKAKKGHIVTMASMASYVGPAGLVDYAATKSAVLSLHEGLISELKHRYNAPEIKTTVIHPIYVKTALIDTFKSSLRTSKSLVIRPETVSKAIVKQILHGTSAQLYFPKSLRTGSLVRGFPHWVQEIVRDGTKNDALSA</sequence>
<evidence type="ECO:0000256" key="10">
    <source>
        <dbReference type="ARBA" id="ARBA00068717"/>
    </source>
</evidence>
<evidence type="ECO:0000256" key="1">
    <source>
        <dbReference type="ARBA" id="ARBA00004141"/>
    </source>
</evidence>
<dbReference type="FunFam" id="3.40.50.720:FF:000131">
    <property type="entry name" value="Short-chain dehydrogenase/reductase 3"/>
    <property type="match status" value="1"/>
</dbReference>
<proteinExistence type="inferred from homology"/>
<dbReference type="GO" id="GO:0016020">
    <property type="term" value="C:membrane"/>
    <property type="evidence" value="ECO:0007669"/>
    <property type="project" value="UniProtKB-SubCell"/>
</dbReference>
<evidence type="ECO:0000313" key="13">
    <source>
        <dbReference type="EMBL" id="KAF2675027.1"/>
    </source>
</evidence>
<keyword evidence="5" id="KW-1133">Transmembrane helix</keyword>
<reference evidence="13" key="1">
    <citation type="journal article" date="2020" name="Stud. Mycol.">
        <title>101 Dothideomycetes genomes: a test case for predicting lifestyles and emergence of pathogens.</title>
        <authorList>
            <person name="Haridas S."/>
            <person name="Albert R."/>
            <person name="Binder M."/>
            <person name="Bloem J."/>
            <person name="Labutti K."/>
            <person name="Salamov A."/>
            <person name="Andreopoulos B."/>
            <person name="Baker S."/>
            <person name="Barry K."/>
            <person name="Bills G."/>
            <person name="Bluhm B."/>
            <person name="Cannon C."/>
            <person name="Castanera R."/>
            <person name="Culley D."/>
            <person name="Daum C."/>
            <person name="Ezra D."/>
            <person name="Gonzalez J."/>
            <person name="Henrissat B."/>
            <person name="Kuo A."/>
            <person name="Liang C."/>
            <person name="Lipzen A."/>
            <person name="Lutzoni F."/>
            <person name="Magnuson J."/>
            <person name="Mondo S."/>
            <person name="Nolan M."/>
            <person name="Ohm R."/>
            <person name="Pangilinan J."/>
            <person name="Park H.-J."/>
            <person name="Ramirez L."/>
            <person name="Alfaro M."/>
            <person name="Sun H."/>
            <person name="Tritt A."/>
            <person name="Yoshinaga Y."/>
            <person name="Zwiers L.-H."/>
            <person name="Turgeon B."/>
            <person name="Goodwin S."/>
            <person name="Spatafora J."/>
            <person name="Crous P."/>
            <person name="Grigoriev I."/>
        </authorList>
    </citation>
    <scope>NUCLEOTIDE SEQUENCE</scope>
    <source>
        <strain evidence="13">CBS 115976</strain>
    </source>
</reference>
<evidence type="ECO:0000256" key="5">
    <source>
        <dbReference type="ARBA" id="ARBA00022989"/>
    </source>
</evidence>
<evidence type="ECO:0000256" key="4">
    <source>
        <dbReference type="ARBA" id="ARBA00022857"/>
    </source>
</evidence>
<dbReference type="AlphaFoldDB" id="A0A6A6UUA7"/>
<evidence type="ECO:0000256" key="3">
    <source>
        <dbReference type="ARBA" id="ARBA00022692"/>
    </source>
</evidence>
<evidence type="ECO:0000256" key="6">
    <source>
        <dbReference type="ARBA" id="ARBA00023002"/>
    </source>
</evidence>
<evidence type="ECO:0000256" key="2">
    <source>
        <dbReference type="ARBA" id="ARBA00006484"/>
    </source>
</evidence>
<dbReference type="InterPro" id="IPR036291">
    <property type="entry name" value="NAD(P)-bd_dom_sf"/>
</dbReference>
<evidence type="ECO:0000313" key="14">
    <source>
        <dbReference type="Proteomes" id="UP000799302"/>
    </source>
</evidence>
<organism evidence="13 14">
    <name type="scientific">Microthyrium microscopicum</name>
    <dbReference type="NCBI Taxonomy" id="703497"/>
    <lineage>
        <taxon>Eukaryota</taxon>
        <taxon>Fungi</taxon>
        <taxon>Dikarya</taxon>
        <taxon>Ascomycota</taxon>
        <taxon>Pezizomycotina</taxon>
        <taxon>Dothideomycetes</taxon>
        <taxon>Dothideomycetes incertae sedis</taxon>
        <taxon>Microthyriales</taxon>
        <taxon>Microthyriaceae</taxon>
        <taxon>Microthyrium</taxon>
    </lineage>
</organism>
<dbReference type="PANTHER" id="PTHR24322">
    <property type="entry name" value="PKSB"/>
    <property type="match status" value="1"/>
</dbReference>
<evidence type="ECO:0000256" key="9">
    <source>
        <dbReference type="ARBA" id="ARBA00059620"/>
    </source>
</evidence>
<accession>A0A6A6UUA7</accession>
<dbReference type="GO" id="GO:0052650">
    <property type="term" value="F:all-trans-retinol dehydrogenase (NADP+) activity"/>
    <property type="evidence" value="ECO:0007669"/>
    <property type="project" value="UniProtKB-ARBA"/>
</dbReference>
<keyword evidence="8" id="KW-0472">Membrane</keyword>
<evidence type="ECO:0000256" key="7">
    <source>
        <dbReference type="ARBA" id="ARBA00023098"/>
    </source>
</evidence>
<dbReference type="Gene3D" id="3.40.50.720">
    <property type="entry name" value="NAD(P)-binding Rossmann-like Domain"/>
    <property type="match status" value="1"/>
</dbReference>
<gene>
    <name evidence="13" type="ORF">BT63DRAFT_366412</name>
</gene>
<keyword evidence="14" id="KW-1185">Reference proteome</keyword>
<name>A0A6A6UUA7_9PEZI</name>
<keyword evidence="3" id="KW-0812">Transmembrane</keyword>
<dbReference type="CDD" id="cd05339">
    <property type="entry name" value="17beta-HSDXI-like_SDR_c"/>
    <property type="match status" value="1"/>
</dbReference>
<keyword evidence="4" id="KW-0521">NADP</keyword>
<dbReference type="InterPro" id="IPR002347">
    <property type="entry name" value="SDR_fam"/>
</dbReference>
<keyword evidence="6" id="KW-0560">Oxidoreductase</keyword>
<comment type="subcellular location">
    <subcellularLocation>
        <location evidence="1">Membrane</location>
        <topology evidence="1">Multi-pass membrane protein</topology>
    </subcellularLocation>
</comment>
<evidence type="ECO:0000256" key="11">
    <source>
        <dbReference type="ARBA" id="ARBA00082544"/>
    </source>
</evidence>
<comment type="function">
    <text evidence="9">Catalyzes the reduction of all-trans-retinal to all-trans-retinol in the presence of NADPH.</text>
</comment>